<evidence type="ECO:0008006" key="4">
    <source>
        <dbReference type="Google" id="ProtNLM"/>
    </source>
</evidence>
<keyword evidence="3" id="KW-1185">Reference proteome</keyword>
<gene>
    <name evidence="2" type="ORF">Tco_0952475</name>
</gene>
<accession>A0ABQ5DX27</accession>
<feature type="region of interest" description="Disordered" evidence="1">
    <location>
        <begin position="1"/>
        <end position="36"/>
    </location>
</feature>
<name>A0ABQ5DX27_9ASTR</name>
<protein>
    <recommendedName>
        <fullName evidence="4">RNA-directed DNA polymerase, eukaryota</fullName>
    </recommendedName>
</protein>
<reference evidence="2" key="2">
    <citation type="submission" date="2022-01" db="EMBL/GenBank/DDBJ databases">
        <authorList>
            <person name="Yamashiro T."/>
            <person name="Shiraishi A."/>
            <person name="Satake H."/>
            <person name="Nakayama K."/>
        </authorList>
    </citation>
    <scope>NUCLEOTIDE SEQUENCE</scope>
</reference>
<reference evidence="2" key="1">
    <citation type="journal article" date="2022" name="Int. J. Mol. Sci.">
        <title>Draft Genome of Tanacetum Coccineum: Genomic Comparison of Closely Related Tanacetum-Family Plants.</title>
        <authorList>
            <person name="Yamashiro T."/>
            <person name="Shiraishi A."/>
            <person name="Nakayama K."/>
            <person name="Satake H."/>
        </authorList>
    </citation>
    <scope>NUCLEOTIDE SEQUENCE</scope>
</reference>
<evidence type="ECO:0000313" key="2">
    <source>
        <dbReference type="EMBL" id="GJT43760.1"/>
    </source>
</evidence>
<sequence>MGPVGFYDEKADSLRHEHTQNLSPNEKENSSDPFNLYNLLNKRDKGEANSGLDSSIPFPPGFTPERDSNMLCIRRLNDCHKRINRCRLVDLRSKLCHINKVIDQGGVNDDILLTRLDLLKKLHDIKSSDARDYMQKAKIQWAIEGDENSKKFHGIINRKRANLAIKSPRWPTDVNLIYNTYPKRLSSDQLDMLESPISKYEVRNAVWGCGENKSPGPDGFTFEFYSKFRDNLYEDLIFCAALWEWFFRSSSFSRGWRHPLSLLSFPNKP</sequence>
<feature type="compositionally biased region" description="Basic and acidic residues" evidence="1">
    <location>
        <begin position="7"/>
        <end position="30"/>
    </location>
</feature>
<dbReference type="Proteomes" id="UP001151760">
    <property type="component" value="Unassembled WGS sequence"/>
</dbReference>
<organism evidence="2 3">
    <name type="scientific">Tanacetum coccineum</name>
    <dbReference type="NCBI Taxonomy" id="301880"/>
    <lineage>
        <taxon>Eukaryota</taxon>
        <taxon>Viridiplantae</taxon>
        <taxon>Streptophyta</taxon>
        <taxon>Embryophyta</taxon>
        <taxon>Tracheophyta</taxon>
        <taxon>Spermatophyta</taxon>
        <taxon>Magnoliopsida</taxon>
        <taxon>eudicotyledons</taxon>
        <taxon>Gunneridae</taxon>
        <taxon>Pentapetalae</taxon>
        <taxon>asterids</taxon>
        <taxon>campanulids</taxon>
        <taxon>Asterales</taxon>
        <taxon>Asteraceae</taxon>
        <taxon>Asteroideae</taxon>
        <taxon>Anthemideae</taxon>
        <taxon>Anthemidinae</taxon>
        <taxon>Tanacetum</taxon>
    </lineage>
</organism>
<dbReference type="EMBL" id="BQNB010015756">
    <property type="protein sequence ID" value="GJT43760.1"/>
    <property type="molecule type" value="Genomic_DNA"/>
</dbReference>
<evidence type="ECO:0000256" key="1">
    <source>
        <dbReference type="SAM" id="MobiDB-lite"/>
    </source>
</evidence>
<evidence type="ECO:0000313" key="3">
    <source>
        <dbReference type="Proteomes" id="UP001151760"/>
    </source>
</evidence>
<comment type="caution">
    <text evidence="2">The sequence shown here is derived from an EMBL/GenBank/DDBJ whole genome shotgun (WGS) entry which is preliminary data.</text>
</comment>
<proteinExistence type="predicted"/>